<dbReference type="NCBIfam" id="NF045758">
    <property type="entry name" value="YlxM"/>
    <property type="match status" value="1"/>
</dbReference>
<comment type="function">
    <text evidence="2 3">Might take part in the signal recognition particle (SRP) pathway. This is inferred from the conservation of its genetic proximity to ftsY/ffh. May be a regulatory protein.</text>
</comment>
<dbReference type="InterPro" id="IPR054831">
    <property type="entry name" value="UPF0122_fam_protein"/>
</dbReference>
<evidence type="ECO:0000256" key="2">
    <source>
        <dbReference type="ARBA" id="ARBA00024764"/>
    </source>
</evidence>
<organism evidence="4 5">
    <name type="scientific">Orenia metallireducens</name>
    <dbReference type="NCBI Taxonomy" id="1413210"/>
    <lineage>
        <taxon>Bacteria</taxon>
        <taxon>Bacillati</taxon>
        <taxon>Bacillota</taxon>
        <taxon>Clostridia</taxon>
        <taxon>Halanaerobiales</taxon>
        <taxon>Halobacteroidaceae</taxon>
        <taxon>Orenia</taxon>
    </lineage>
</organism>
<accession>A0A1C0A9V7</accession>
<dbReference type="HAMAP" id="MF_00245">
    <property type="entry name" value="UPF0122"/>
    <property type="match status" value="1"/>
</dbReference>
<dbReference type="Proteomes" id="UP000093514">
    <property type="component" value="Unassembled WGS sequence"/>
</dbReference>
<protein>
    <recommendedName>
        <fullName evidence="3">UPF0122 protein U472_06075</fullName>
    </recommendedName>
</protein>
<dbReference type="SUPFAM" id="SSF88659">
    <property type="entry name" value="Sigma3 and sigma4 domains of RNA polymerase sigma factors"/>
    <property type="match status" value="1"/>
</dbReference>
<dbReference type="Gene3D" id="1.10.10.10">
    <property type="entry name" value="Winged helix-like DNA-binding domain superfamily/Winged helix DNA-binding domain"/>
    <property type="match status" value="1"/>
</dbReference>
<evidence type="ECO:0000256" key="1">
    <source>
        <dbReference type="ARBA" id="ARBA00008720"/>
    </source>
</evidence>
<comment type="caution">
    <text evidence="4">The sequence shown here is derived from an EMBL/GenBank/DDBJ whole genome shotgun (WGS) entry which is preliminary data.</text>
</comment>
<comment type="similarity">
    <text evidence="1 3">Belongs to the UPF0122 family.</text>
</comment>
<dbReference type="InterPro" id="IPR036388">
    <property type="entry name" value="WH-like_DNA-bd_sf"/>
</dbReference>
<gene>
    <name evidence="4" type="ORF">U472_06075</name>
</gene>
<reference evidence="4 5" key="2">
    <citation type="submission" date="2016-08" db="EMBL/GenBank/DDBJ databases">
        <title>Orenia metallireducens sp. nov. strain Z6, a Novel Metal-reducing Firmicute from the Deep Subsurface.</title>
        <authorList>
            <person name="Maxim B.I."/>
            <person name="Kenneth K."/>
            <person name="Flynn T.M."/>
            <person name="Oloughlin E.J."/>
            <person name="Locke R.A."/>
            <person name="Weber J.R."/>
            <person name="Egan S.M."/>
            <person name="Mackie R.I."/>
            <person name="Cann I.K."/>
        </authorList>
    </citation>
    <scope>NUCLEOTIDE SEQUENCE [LARGE SCALE GENOMIC DNA]</scope>
    <source>
        <strain evidence="4 5">Z6</strain>
    </source>
</reference>
<dbReference type="AlphaFoldDB" id="A0A1C0A9V7"/>
<dbReference type="PANTHER" id="PTHR40083:SF1">
    <property type="entry name" value="UPF0122 PROTEIN YLXM"/>
    <property type="match status" value="1"/>
</dbReference>
<name>A0A1C0A9V7_9FIRM</name>
<dbReference type="InterPro" id="IPR013324">
    <property type="entry name" value="RNA_pol_sigma_r3/r4-like"/>
</dbReference>
<evidence type="ECO:0000313" key="4">
    <source>
        <dbReference type="EMBL" id="OCL27049.1"/>
    </source>
</evidence>
<evidence type="ECO:0000313" key="5">
    <source>
        <dbReference type="Proteomes" id="UP000093514"/>
    </source>
</evidence>
<proteinExistence type="inferred from homology"/>
<keyword evidence="5" id="KW-1185">Reference proteome</keyword>
<evidence type="ECO:0000256" key="3">
    <source>
        <dbReference type="HAMAP-Rule" id="MF_00245"/>
    </source>
</evidence>
<dbReference type="Pfam" id="PF04297">
    <property type="entry name" value="UPF0122"/>
    <property type="match status" value="1"/>
</dbReference>
<dbReference type="InterPro" id="IPR007394">
    <property type="entry name" value="UPF0122"/>
</dbReference>
<reference evidence="5" key="1">
    <citation type="submission" date="2016-07" db="EMBL/GenBank/DDBJ databases">
        <authorList>
            <person name="Florea S."/>
            <person name="Webb J.S."/>
            <person name="Jaromczyk J."/>
            <person name="Schardl C.L."/>
        </authorList>
    </citation>
    <scope>NUCLEOTIDE SEQUENCE [LARGE SCALE GENOMIC DNA]</scope>
    <source>
        <strain evidence="5">Z6</strain>
    </source>
</reference>
<dbReference type="OrthoDB" id="6392at2"/>
<sequence length="127" mass="15106">MKVILLLNIDKVVRVARLFSFYAPLLTERQQEFIRLYYHHDLSLGEIAEQQGISRQAVYDNLKRSEESLEDYEGKLQLLKYYDSIRDELDKLNNIVDNIEPRLEEDDVRELKDVLARLQAYQEGELM</sequence>
<dbReference type="PANTHER" id="PTHR40083">
    <property type="entry name" value="UPF0122 PROTEIN CBO2450/CLC_2298"/>
    <property type="match status" value="1"/>
</dbReference>
<dbReference type="EMBL" id="LWDV01000008">
    <property type="protein sequence ID" value="OCL27049.1"/>
    <property type="molecule type" value="Genomic_DNA"/>
</dbReference>